<comment type="caution">
    <text evidence="9">The sequence shown here is derived from an EMBL/GenBank/DDBJ whole genome shotgun (WGS) entry which is preliminary data.</text>
</comment>
<dbReference type="STRING" id="996801.BW723_03870"/>
<dbReference type="Pfam" id="PF17851">
    <property type="entry name" value="GH43_C2"/>
    <property type="match status" value="1"/>
</dbReference>
<dbReference type="EMBL" id="LSFL01000035">
    <property type="protein sequence ID" value="OBY63498.1"/>
    <property type="molecule type" value="Genomic_DNA"/>
</dbReference>
<dbReference type="CDD" id="cd18617">
    <property type="entry name" value="GH43_XynB-like"/>
    <property type="match status" value="1"/>
</dbReference>
<keyword evidence="10" id="KW-1185">Reference proteome</keyword>
<feature type="signal peptide" evidence="7">
    <location>
        <begin position="1"/>
        <end position="20"/>
    </location>
</feature>
<evidence type="ECO:0000259" key="8">
    <source>
        <dbReference type="Pfam" id="PF17851"/>
    </source>
</evidence>
<accession>A0A1B8TV70</accession>
<dbReference type="InterPro" id="IPR013320">
    <property type="entry name" value="ConA-like_dom_sf"/>
</dbReference>
<gene>
    <name evidence="9" type="ORF">LPB301_11835</name>
</gene>
<evidence type="ECO:0000256" key="4">
    <source>
        <dbReference type="PIRSR" id="PIRSR606710-1"/>
    </source>
</evidence>
<dbReference type="InterPro" id="IPR051795">
    <property type="entry name" value="Glycosyl_Hydrlase_43"/>
</dbReference>
<dbReference type="PANTHER" id="PTHR42812">
    <property type="entry name" value="BETA-XYLOSIDASE"/>
    <property type="match status" value="1"/>
</dbReference>
<dbReference type="GO" id="GO:0005975">
    <property type="term" value="P:carbohydrate metabolic process"/>
    <property type="evidence" value="ECO:0007669"/>
    <property type="project" value="InterPro"/>
</dbReference>
<dbReference type="InterPro" id="IPR041542">
    <property type="entry name" value="GH43_C2"/>
</dbReference>
<evidence type="ECO:0000256" key="3">
    <source>
        <dbReference type="ARBA" id="ARBA00023295"/>
    </source>
</evidence>
<evidence type="ECO:0000313" key="10">
    <source>
        <dbReference type="Proteomes" id="UP000092612"/>
    </source>
</evidence>
<evidence type="ECO:0000313" key="9">
    <source>
        <dbReference type="EMBL" id="OBY63498.1"/>
    </source>
</evidence>
<dbReference type="Gene3D" id="2.60.120.200">
    <property type="match status" value="1"/>
</dbReference>
<protein>
    <submittedName>
        <fullName evidence="9">Glycosyl hydrolase family 43</fullName>
    </submittedName>
</protein>
<evidence type="ECO:0000256" key="6">
    <source>
        <dbReference type="RuleBase" id="RU361187"/>
    </source>
</evidence>
<dbReference type="PANTHER" id="PTHR42812:SF12">
    <property type="entry name" value="BETA-XYLOSIDASE-RELATED"/>
    <property type="match status" value="1"/>
</dbReference>
<dbReference type="SUPFAM" id="SSF49899">
    <property type="entry name" value="Concanavalin A-like lectins/glucanases"/>
    <property type="match status" value="1"/>
</dbReference>
<feature type="active site" description="Proton acceptor" evidence="4">
    <location>
        <position position="38"/>
    </location>
</feature>
<reference evidence="10" key="1">
    <citation type="submission" date="2016-02" db="EMBL/GenBank/DDBJ databases">
        <title>Paenibacillus sp. LPB0068, isolated from Crassostrea gigas.</title>
        <authorList>
            <person name="Shin S.-K."/>
            <person name="Yi H."/>
        </authorList>
    </citation>
    <scope>NUCLEOTIDE SEQUENCE [LARGE SCALE GENOMIC DNA]</scope>
    <source>
        <strain evidence="10">KCTC 23969</strain>
    </source>
</reference>
<keyword evidence="3 6" id="KW-0326">Glycosidase</keyword>
<dbReference type="Pfam" id="PF04616">
    <property type="entry name" value="Glyco_hydro_43"/>
    <property type="match status" value="1"/>
</dbReference>
<dbReference type="Proteomes" id="UP000092612">
    <property type="component" value="Unassembled WGS sequence"/>
</dbReference>
<sequence length="546" mass="62271">MTFKAIKFLFSLLICGNLLGQTIPETFQNPILSGFYPDPSICRVGDTYYMVNSSFEWYPGLPIHKSKDLVNWEKIGYGLHRETQIVYEKGLRNSNGIFAPTIRYNNGKFYIITTMVGQKGNFIITAKKPEGPWSNPMYIKDAYGIDPSLFWDDDRRCYYTGAGIIDGTQKEWPGKNGIWMQEIDPDKGVLLGDKKQLTYGHAANARWAEGPHLFKIDGEYLLLIGEGGTGEYHAITVFNSKNLWGPYVPNHANPVLTHRHLEKTHPIGQTGHADLVQTQNGEWWSVMLAKRNHKGFVTLARETFLAKVKMTKQESGITPVFNPSKGLLQLEQERPNLPFTPVSEINSIDNFDEKELGLEWNFLRSPIKKWHHLKDGNLEIELRPEMVTELVNPSYVAQRTRHFNYEASTKLSFKTKKENEKAGLVIYRRHGNNYQLLKGKNGISLIKAYQENNKGKFTPETIATIPYKNKDVILTAKVTGLEVQFFYGENINQLKKIGEPQDYTLISDEVAQRFNGVYIGMYATSSSVESSKIAKFDSFSYFKTNE</sequence>
<feature type="chain" id="PRO_5008615608" evidence="7">
    <location>
        <begin position="21"/>
        <end position="546"/>
    </location>
</feature>
<feature type="site" description="Important for catalytic activity, responsible for pKa modulation of the active site Glu and correct orientation of both the proton donor and substrate" evidence="5">
    <location>
        <position position="146"/>
    </location>
</feature>
<comment type="similarity">
    <text evidence="1 6">Belongs to the glycosyl hydrolase 43 family.</text>
</comment>
<dbReference type="OrthoDB" id="9763933at2"/>
<proteinExistence type="inferred from homology"/>
<feature type="active site" description="Proton donor" evidence="4">
    <location>
        <position position="209"/>
    </location>
</feature>
<organism evidence="9 10">
    <name type="scientific">Polaribacter reichenbachii</name>
    <dbReference type="NCBI Taxonomy" id="996801"/>
    <lineage>
        <taxon>Bacteria</taxon>
        <taxon>Pseudomonadati</taxon>
        <taxon>Bacteroidota</taxon>
        <taxon>Flavobacteriia</taxon>
        <taxon>Flavobacteriales</taxon>
        <taxon>Flavobacteriaceae</taxon>
    </lineage>
</organism>
<dbReference type="SUPFAM" id="SSF75005">
    <property type="entry name" value="Arabinanase/levansucrase/invertase"/>
    <property type="match status" value="1"/>
</dbReference>
<dbReference type="AlphaFoldDB" id="A0A1B8TV70"/>
<keyword evidence="7" id="KW-0732">Signal</keyword>
<dbReference type="GO" id="GO:0004553">
    <property type="term" value="F:hydrolase activity, hydrolyzing O-glycosyl compounds"/>
    <property type="evidence" value="ECO:0007669"/>
    <property type="project" value="InterPro"/>
</dbReference>
<dbReference type="Gene3D" id="2.115.10.20">
    <property type="entry name" value="Glycosyl hydrolase domain, family 43"/>
    <property type="match status" value="1"/>
</dbReference>
<dbReference type="InterPro" id="IPR023296">
    <property type="entry name" value="Glyco_hydro_beta-prop_sf"/>
</dbReference>
<keyword evidence="2 6" id="KW-0378">Hydrolase</keyword>
<evidence type="ECO:0000256" key="5">
    <source>
        <dbReference type="PIRSR" id="PIRSR606710-2"/>
    </source>
</evidence>
<evidence type="ECO:0000256" key="2">
    <source>
        <dbReference type="ARBA" id="ARBA00022801"/>
    </source>
</evidence>
<dbReference type="RefSeq" id="WP_068362029.1">
    <property type="nucleotide sequence ID" value="NZ_CP019337.1"/>
</dbReference>
<evidence type="ECO:0000256" key="7">
    <source>
        <dbReference type="SAM" id="SignalP"/>
    </source>
</evidence>
<name>A0A1B8TV70_9FLAO</name>
<dbReference type="InterPro" id="IPR006710">
    <property type="entry name" value="Glyco_hydro_43"/>
</dbReference>
<feature type="domain" description="Beta-xylosidase C-terminal Concanavalin A-like" evidence="8">
    <location>
        <begin position="349"/>
        <end position="541"/>
    </location>
</feature>
<evidence type="ECO:0000256" key="1">
    <source>
        <dbReference type="ARBA" id="ARBA00009865"/>
    </source>
</evidence>
<dbReference type="KEGG" id="prn:BW723_03870"/>